<dbReference type="Gene3D" id="3.40.50.300">
    <property type="entry name" value="P-loop containing nucleotide triphosphate hydrolases"/>
    <property type="match status" value="1"/>
</dbReference>
<keyword evidence="8" id="KW-0068">Autocatalytic cleavage</keyword>
<evidence type="ECO:0000313" key="19">
    <source>
        <dbReference type="EMBL" id="MBB6051034.1"/>
    </source>
</evidence>
<dbReference type="SUPFAM" id="SSF48024">
    <property type="entry name" value="N-terminal domain of DnaB helicase"/>
    <property type="match status" value="1"/>
</dbReference>
<dbReference type="SUPFAM" id="SSF51294">
    <property type="entry name" value="Hedgehog/intein (Hint) domain"/>
    <property type="match status" value="1"/>
</dbReference>
<dbReference type="GO" id="GO:0005829">
    <property type="term" value="C:cytosol"/>
    <property type="evidence" value="ECO:0007669"/>
    <property type="project" value="TreeGrafter"/>
</dbReference>
<evidence type="ECO:0000256" key="7">
    <source>
        <dbReference type="ARBA" id="ARBA00022806"/>
    </source>
</evidence>
<dbReference type="InterPro" id="IPR003587">
    <property type="entry name" value="Hint_dom_N"/>
</dbReference>
<dbReference type="Pfam" id="PF03796">
    <property type="entry name" value="DnaB_C"/>
    <property type="match status" value="2"/>
</dbReference>
<evidence type="ECO:0000256" key="11">
    <source>
        <dbReference type="ARBA" id="ARBA00023125"/>
    </source>
</evidence>
<feature type="domain" description="SF4 helicase" evidence="18">
    <location>
        <begin position="176"/>
        <end position="213"/>
    </location>
</feature>
<dbReference type="Proteomes" id="UP000520814">
    <property type="component" value="Unassembled WGS sequence"/>
</dbReference>
<evidence type="ECO:0000259" key="17">
    <source>
        <dbReference type="PROSITE" id="PS50819"/>
    </source>
</evidence>
<dbReference type="GO" id="GO:0003677">
    <property type="term" value="F:DNA binding"/>
    <property type="evidence" value="ECO:0007669"/>
    <property type="project" value="UniProtKB-UniRule"/>
</dbReference>
<feature type="domain" description="DOD-type homing endonuclease" evidence="17">
    <location>
        <begin position="327"/>
        <end position="469"/>
    </location>
</feature>
<keyword evidence="3 16" id="KW-0235">DNA replication</keyword>
<dbReference type="GO" id="GO:0004519">
    <property type="term" value="F:endonuclease activity"/>
    <property type="evidence" value="ECO:0007669"/>
    <property type="project" value="InterPro"/>
</dbReference>
<dbReference type="InterPro" id="IPR027417">
    <property type="entry name" value="P-loop_NTPase"/>
</dbReference>
<dbReference type="EC" id="5.6.2.3" evidence="15 16"/>
<dbReference type="PROSITE" id="PS50817">
    <property type="entry name" value="INTEIN_N_TER"/>
    <property type="match status" value="1"/>
</dbReference>
<name>A0A7W9W628_ARMRO</name>
<evidence type="ECO:0000256" key="9">
    <source>
        <dbReference type="ARBA" id="ARBA00022840"/>
    </source>
</evidence>
<dbReference type="PROSITE" id="PS50819">
    <property type="entry name" value="INTEIN_ENDONUCLEASE"/>
    <property type="match status" value="1"/>
</dbReference>
<evidence type="ECO:0000256" key="1">
    <source>
        <dbReference type="ARBA" id="ARBA00008428"/>
    </source>
</evidence>
<sequence>MTGRVPPQNIEAEMAVLGSMLLGDRNAIERVTEFLDKQDFYREAHGRIFEAMLSLVDKDEPVDIVTLKDELTRRGTLEQTGGYLYLMQLAEYVPTPANIVYYAKIVSEKAVLRRLIETASEIAGMAYGETDEVDTLVDQAERAIFNVARKRKTEGFTPLRPLLSEVFEQIDVAYHDKGVVSGTDTGFYDLNYITSGLKRGDLIIVAARPSMGKCLTARTLVDDPLTGERLTIEEAVRRKMPRIAGVSECGRIRPTAISDWIDSGIKPAFRVTTKTGRFVEVTGHHPFLTVKGWQPLHDLVVGDSIAVPRHLPVFGRDNNLSSDRIRLLAYLIAEGGLTDSCPEWTNTDPELIADFKKIIASEFSELSVRQEKITYIVSRSFVPGTRKNQPNPLTDWLRELGLWGKLAEEKKFPDCIWELSKESLADFLRVLMSCDGTIYPMSGFARIEFAVASEPLARDVQHALVRFGIVAKLWQKNKRCWRVEVTDPESVARYQAEIGWLGEKAQRQFRLERDTARRGNLGHPPKEVWDFVRVAAQQQNLSLTELALSTGEITGRAGYNPHTNRGLPRHRLSAYAEILDNDNLRAIASPELYWDEIISIESLGEQQVYDLTVPDGANFIAQDIIVHNTALTMNIGQNAAGKGSVVATFSLEMSKESLVQRMMCSEAKVNAHKLRTGFLQDEEWSRLSEAVNRLWDAPMFIDDTTDMSSLEMRARCRRLKAEQGSLDLVIVDYLQLMRGSSKNSENRNQEITEIARGLKSLARELDVPVIALSQLSRSVERREDKRPMLSDLRESGAIEAEADLVAFIYRPAYYARKDAVSQEAEEKAEQEGGEYEGEEAEVIIAKQRNGPTGTVKLAFLPKFACFANLAHNTEGPDF</sequence>
<dbReference type="NCBIfam" id="TIGR01443">
    <property type="entry name" value="intein_Cterm"/>
    <property type="match status" value="1"/>
</dbReference>
<dbReference type="PROSITE" id="PS50818">
    <property type="entry name" value="INTEIN_C_TER"/>
    <property type="match status" value="1"/>
</dbReference>
<dbReference type="InterPro" id="IPR030934">
    <property type="entry name" value="Intein_C"/>
</dbReference>
<dbReference type="GO" id="GO:0016539">
    <property type="term" value="P:intein-mediated protein splicing"/>
    <property type="evidence" value="ECO:0007669"/>
    <property type="project" value="InterPro"/>
</dbReference>
<comment type="caution">
    <text evidence="19">The sequence shown here is derived from an EMBL/GenBank/DDBJ whole genome shotgun (WGS) entry which is preliminary data.</text>
</comment>
<feature type="domain" description="SF4 helicase" evidence="18">
    <location>
        <begin position="629"/>
        <end position="873"/>
    </location>
</feature>
<dbReference type="Gene3D" id="1.10.860.10">
    <property type="entry name" value="DNAb Helicase, Chain A"/>
    <property type="match status" value="1"/>
</dbReference>
<evidence type="ECO:0000256" key="14">
    <source>
        <dbReference type="ARBA" id="ARBA00048954"/>
    </source>
</evidence>
<dbReference type="SMART" id="SM00305">
    <property type="entry name" value="HintC"/>
    <property type="match status" value="1"/>
</dbReference>
<dbReference type="InterPro" id="IPR003586">
    <property type="entry name" value="Hint_dom_C"/>
</dbReference>
<evidence type="ECO:0000256" key="2">
    <source>
        <dbReference type="ARBA" id="ARBA00022515"/>
    </source>
</evidence>
<accession>A0A7W9W628</accession>
<evidence type="ECO:0000256" key="8">
    <source>
        <dbReference type="ARBA" id="ARBA00022813"/>
    </source>
</evidence>
<evidence type="ECO:0000256" key="6">
    <source>
        <dbReference type="ARBA" id="ARBA00022801"/>
    </source>
</evidence>
<dbReference type="InterPro" id="IPR007694">
    <property type="entry name" value="DNA_helicase_DnaB-like_C"/>
</dbReference>
<dbReference type="InterPro" id="IPR036185">
    <property type="entry name" value="DNA_heli_DnaB-like_N_sf"/>
</dbReference>
<dbReference type="InterPro" id="IPR004860">
    <property type="entry name" value="LAGLIDADG_dom"/>
</dbReference>
<evidence type="ECO:0000256" key="4">
    <source>
        <dbReference type="ARBA" id="ARBA00022737"/>
    </source>
</evidence>
<dbReference type="CDD" id="cd00984">
    <property type="entry name" value="DnaB_C"/>
    <property type="match status" value="1"/>
</dbReference>
<dbReference type="CDD" id="cd00081">
    <property type="entry name" value="Hint"/>
    <property type="match status" value="2"/>
</dbReference>
<keyword evidence="5 16" id="KW-0547">Nucleotide-binding</keyword>
<evidence type="ECO:0000256" key="5">
    <source>
        <dbReference type="ARBA" id="ARBA00022741"/>
    </source>
</evidence>
<dbReference type="InterPro" id="IPR007692">
    <property type="entry name" value="DNA_helicase_DnaB"/>
</dbReference>
<dbReference type="Gene3D" id="3.10.28.10">
    <property type="entry name" value="Homing endonucleases"/>
    <property type="match status" value="1"/>
</dbReference>
<proteinExistence type="inferred from homology"/>
<dbReference type="Gene3D" id="2.170.16.10">
    <property type="entry name" value="Hedgehog/Intein (Hint) domain"/>
    <property type="match status" value="2"/>
</dbReference>
<dbReference type="GO" id="GO:0043139">
    <property type="term" value="F:5'-3' DNA helicase activity"/>
    <property type="evidence" value="ECO:0007669"/>
    <property type="project" value="UniProtKB-EC"/>
</dbReference>
<evidence type="ECO:0000256" key="13">
    <source>
        <dbReference type="ARBA" id="ARBA00044940"/>
    </source>
</evidence>
<evidence type="ECO:0000256" key="16">
    <source>
        <dbReference type="RuleBase" id="RU362085"/>
    </source>
</evidence>
<dbReference type="NCBIfam" id="TIGR00665">
    <property type="entry name" value="DnaB"/>
    <property type="match status" value="1"/>
</dbReference>
<evidence type="ECO:0000256" key="10">
    <source>
        <dbReference type="ARBA" id="ARBA00023000"/>
    </source>
</evidence>
<keyword evidence="7 16" id="KW-0347">Helicase</keyword>
<gene>
    <name evidence="19" type="ORF">HNQ39_002825</name>
</gene>
<comment type="function">
    <text evidence="13 16">The intein is an endonuclease.</text>
</comment>
<keyword evidence="12" id="KW-0413">Isomerase</keyword>
<keyword evidence="20" id="KW-1185">Reference proteome</keyword>
<keyword evidence="10" id="KW-0651">Protein splicing</keyword>
<keyword evidence="11 16" id="KW-0238">DNA-binding</keyword>
<dbReference type="GO" id="GO:1990077">
    <property type="term" value="C:primosome complex"/>
    <property type="evidence" value="ECO:0007669"/>
    <property type="project" value="UniProtKB-UniRule"/>
</dbReference>
<reference evidence="19 20" key="1">
    <citation type="submission" date="2020-08" db="EMBL/GenBank/DDBJ databases">
        <title>Genomic Encyclopedia of Type Strains, Phase IV (KMG-IV): sequencing the most valuable type-strain genomes for metagenomic binning, comparative biology and taxonomic classification.</title>
        <authorList>
            <person name="Goeker M."/>
        </authorList>
    </citation>
    <scope>NUCLEOTIDE SEQUENCE [LARGE SCALE GENOMIC DNA]</scope>
    <source>
        <strain evidence="19 20">DSM 23562</strain>
    </source>
</reference>
<dbReference type="InterPro" id="IPR027434">
    <property type="entry name" value="Homing_endonucl"/>
</dbReference>
<dbReference type="InterPro" id="IPR006141">
    <property type="entry name" value="Intein_N"/>
</dbReference>
<dbReference type="PROSITE" id="PS51199">
    <property type="entry name" value="SF4_HELICASE"/>
    <property type="match status" value="2"/>
</dbReference>
<keyword evidence="6 16" id="KW-0378">Hydrolase</keyword>
<keyword evidence="2 16" id="KW-0639">Primosome</keyword>
<dbReference type="PANTHER" id="PTHR30153">
    <property type="entry name" value="REPLICATIVE DNA HELICASE DNAB"/>
    <property type="match status" value="1"/>
</dbReference>
<dbReference type="Pfam" id="PF14528">
    <property type="entry name" value="LAGLIDADG_3"/>
    <property type="match status" value="1"/>
</dbReference>
<evidence type="ECO:0000313" key="20">
    <source>
        <dbReference type="Proteomes" id="UP000520814"/>
    </source>
</evidence>
<organism evidence="19 20">
    <name type="scientific">Armatimonas rosea</name>
    <dbReference type="NCBI Taxonomy" id="685828"/>
    <lineage>
        <taxon>Bacteria</taxon>
        <taxon>Bacillati</taxon>
        <taxon>Armatimonadota</taxon>
        <taxon>Armatimonadia</taxon>
        <taxon>Armatimonadales</taxon>
        <taxon>Armatimonadaceae</taxon>
        <taxon>Armatimonas</taxon>
    </lineage>
</organism>
<dbReference type="InterPro" id="IPR036844">
    <property type="entry name" value="Hint_dom_sf"/>
</dbReference>
<evidence type="ECO:0000259" key="18">
    <source>
        <dbReference type="PROSITE" id="PS51199"/>
    </source>
</evidence>
<comment type="function">
    <text evidence="16">The main replicative DNA helicase, it participates in initiation and elongation during chromosome replication. Travels ahead of the DNA replisome, separating dsDNA into templates for DNA synthesis. A processive ATP-dependent 5'-3' DNA helicase it has DNA-dependent ATPase activity.</text>
</comment>
<dbReference type="GO" id="GO:0016787">
    <property type="term" value="F:hydrolase activity"/>
    <property type="evidence" value="ECO:0007669"/>
    <property type="project" value="UniProtKB-KW"/>
</dbReference>
<comment type="similarity">
    <text evidence="1 16">Belongs to the helicase family. DnaB subfamily.</text>
</comment>
<dbReference type="AlphaFoldDB" id="A0A7W9W628"/>
<dbReference type="FunFam" id="1.10.860.10:FF:000001">
    <property type="entry name" value="Replicative DNA helicase"/>
    <property type="match status" value="1"/>
</dbReference>
<dbReference type="GO" id="GO:0006269">
    <property type="term" value="P:DNA replication, synthesis of primer"/>
    <property type="evidence" value="ECO:0007669"/>
    <property type="project" value="UniProtKB-UniRule"/>
</dbReference>
<dbReference type="SUPFAM" id="SSF52540">
    <property type="entry name" value="P-loop containing nucleoside triphosphate hydrolases"/>
    <property type="match status" value="1"/>
</dbReference>
<evidence type="ECO:0000256" key="3">
    <source>
        <dbReference type="ARBA" id="ARBA00022705"/>
    </source>
</evidence>
<dbReference type="InterPro" id="IPR007693">
    <property type="entry name" value="DNA_helicase_DnaB-like_N"/>
</dbReference>
<dbReference type="SMART" id="SM00306">
    <property type="entry name" value="HintN"/>
    <property type="match status" value="1"/>
</dbReference>
<protein>
    <recommendedName>
        <fullName evidence="15 16">Replicative DNA helicase</fullName>
        <ecNumber evidence="15 16">5.6.2.3</ecNumber>
    </recommendedName>
</protein>
<dbReference type="InterPro" id="IPR006142">
    <property type="entry name" value="INTEIN"/>
</dbReference>
<dbReference type="PANTHER" id="PTHR30153:SF2">
    <property type="entry name" value="REPLICATIVE DNA HELICASE"/>
    <property type="match status" value="1"/>
</dbReference>
<evidence type="ECO:0000256" key="12">
    <source>
        <dbReference type="ARBA" id="ARBA00023235"/>
    </source>
</evidence>
<keyword evidence="9 16" id="KW-0067">ATP-binding</keyword>
<keyword evidence="4" id="KW-0677">Repeat</keyword>
<dbReference type="Pfam" id="PF00772">
    <property type="entry name" value="DnaB"/>
    <property type="match status" value="1"/>
</dbReference>
<dbReference type="InterPro" id="IPR016136">
    <property type="entry name" value="DNA_helicase_N/primase_C"/>
</dbReference>
<dbReference type="InterPro" id="IPR004042">
    <property type="entry name" value="Intein_endonuc_central"/>
</dbReference>
<dbReference type="EMBL" id="JACHGW010000002">
    <property type="protein sequence ID" value="MBB6051034.1"/>
    <property type="molecule type" value="Genomic_DNA"/>
</dbReference>
<dbReference type="SUPFAM" id="SSF55608">
    <property type="entry name" value="Homing endonucleases"/>
    <property type="match status" value="1"/>
</dbReference>
<evidence type="ECO:0000256" key="15">
    <source>
        <dbReference type="NCBIfam" id="TIGR00665"/>
    </source>
</evidence>
<dbReference type="RefSeq" id="WP_184197086.1">
    <property type="nucleotide sequence ID" value="NZ_JACHGW010000002.1"/>
</dbReference>
<comment type="catalytic activity">
    <reaction evidence="14 16">
        <text>ATP + H2O = ADP + phosphate + H(+)</text>
        <dbReference type="Rhea" id="RHEA:13065"/>
        <dbReference type="ChEBI" id="CHEBI:15377"/>
        <dbReference type="ChEBI" id="CHEBI:15378"/>
        <dbReference type="ChEBI" id="CHEBI:30616"/>
        <dbReference type="ChEBI" id="CHEBI:43474"/>
        <dbReference type="ChEBI" id="CHEBI:456216"/>
        <dbReference type="EC" id="5.6.2.3"/>
    </reaction>
</comment>
<dbReference type="GO" id="GO:0005524">
    <property type="term" value="F:ATP binding"/>
    <property type="evidence" value="ECO:0007669"/>
    <property type="project" value="UniProtKB-UniRule"/>
</dbReference>
<dbReference type="PRINTS" id="PR00379">
    <property type="entry name" value="INTEIN"/>
</dbReference>